<sequence length="82" mass="8712">MSAPRALRIALMLLLLANALLVAALAGLFGANPLGGWFGTPREPHRLGQQVRAERLQQLPPAPSRAADAAPRGTLPVARRQD</sequence>
<dbReference type="EMBL" id="CP038635">
    <property type="protein sequence ID" value="QBY51822.1"/>
    <property type="molecule type" value="Genomic_DNA"/>
</dbReference>
<proteinExistence type="predicted"/>
<name>A0A4V1BYH3_9BURK</name>
<dbReference type="STRING" id="1349762.GCA_001592245_03550"/>
<dbReference type="OrthoDB" id="9127456at2"/>
<reference evidence="2 3" key="1">
    <citation type="submission" date="2019-03" db="EMBL/GenBank/DDBJ databases">
        <title>Efficiently degradation of phenoxyalkanoic acid herbicides by Cupriavidus oxalaticus strain X32.</title>
        <authorList>
            <person name="Sheng X."/>
        </authorList>
    </citation>
    <scope>NUCLEOTIDE SEQUENCE [LARGE SCALE GENOMIC DNA]</scope>
    <source>
        <strain evidence="2 3">X32</strain>
    </source>
</reference>
<organism evidence="2 3">
    <name type="scientific">Cupriavidus oxalaticus</name>
    <dbReference type="NCBI Taxonomy" id="96344"/>
    <lineage>
        <taxon>Bacteria</taxon>
        <taxon>Pseudomonadati</taxon>
        <taxon>Pseudomonadota</taxon>
        <taxon>Betaproteobacteria</taxon>
        <taxon>Burkholderiales</taxon>
        <taxon>Burkholderiaceae</taxon>
        <taxon>Cupriavidus</taxon>
    </lineage>
</organism>
<protein>
    <submittedName>
        <fullName evidence="2">Uncharacterized protein</fullName>
    </submittedName>
</protein>
<dbReference type="RefSeq" id="WP_135704126.1">
    <property type="nucleotide sequence ID" value="NZ_CP038635.1"/>
</dbReference>
<accession>A0A4V1BYH3</accession>
<evidence type="ECO:0000256" key="1">
    <source>
        <dbReference type="SAM" id="MobiDB-lite"/>
    </source>
</evidence>
<evidence type="ECO:0000313" key="2">
    <source>
        <dbReference type="EMBL" id="QBY51822.1"/>
    </source>
</evidence>
<dbReference type="KEGG" id="cox:E0W60_11280"/>
<gene>
    <name evidence="2" type="ORF">E0W60_11280</name>
</gene>
<dbReference type="Proteomes" id="UP000295294">
    <property type="component" value="Chromosome 2"/>
</dbReference>
<evidence type="ECO:0000313" key="3">
    <source>
        <dbReference type="Proteomes" id="UP000295294"/>
    </source>
</evidence>
<dbReference type="AlphaFoldDB" id="A0A4V1BYH3"/>
<feature type="region of interest" description="Disordered" evidence="1">
    <location>
        <begin position="59"/>
        <end position="82"/>
    </location>
</feature>